<feature type="region of interest" description="Disordered" evidence="1">
    <location>
        <begin position="72"/>
        <end position="129"/>
    </location>
</feature>
<accession>L5K4S8</accession>
<organism evidence="2 3">
    <name type="scientific">Pteropus alecto</name>
    <name type="common">Black flying fox</name>
    <dbReference type="NCBI Taxonomy" id="9402"/>
    <lineage>
        <taxon>Eukaryota</taxon>
        <taxon>Metazoa</taxon>
        <taxon>Chordata</taxon>
        <taxon>Craniata</taxon>
        <taxon>Vertebrata</taxon>
        <taxon>Euteleostomi</taxon>
        <taxon>Mammalia</taxon>
        <taxon>Eutheria</taxon>
        <taxon>Laurasiatheria</taxon>
        <taxon>Chiroptera</taxon>
        <taxon>Yinpterochiroptera</taxon>
        <taxon>Pteropodoidea</taxon>
        <taxon>Pteropodidae</taxon>
        <taxon>Pteropodinae</taxon>
        <taxon>Pteropus</taxon>
    </lineage>
</organism>
<feature type="compositionally biased region" description="Basic residues" evidence="1">
    <location>
        <begin position="118"/>
        <end position="129"/>
    </location>
</feature>
<keyword evidence="3" id="KW-1185">Reference proteome</keyword>
<protein>
    <submittedName>
        <fullName evidence="2">Uncharacterized protein</fullName>
    </submittedName>
</protein>
<dbReference type="InParanoid" id="L5K4S8"/>
<dbReference type="EMBL" id="KB031030">
    <property type="protein sequence ID" value="ELK06545.1"/>
    <property type="molecule type" value="Genomic_DNA"/>
</dbReference>
<reference evidence="3" key="1">
    <citation type="journal article" date="2013" name="Science">
        <title>Comparative analysis of bat genomes provides insight into the evolution of flight and immunity.</title>
        <authorList>
            <person name="Zhang G."/>
            <person name="Cowled C."/>
            <person name="Shi Z."/>
            <person name="Huang Z."/>
            <person name="Bishop-Lilly K.A."/>
            <person name="Fang X."/>
            <person name="Wynne J.W."/>
            <person name="Xiong Z."/>
            <person name="Baker M.L."/>
            <person name="Zhao W."/>
            <person name="Tachedjian M."/>
            <person name="Zhu Y."/>
            <person name="Zhou P."/>
            <person name="Jiang X."/>
            <person name="Ng J."/>
            <person name="Yang L."/>
            <person name="Wu L."/>
            <person name="Xiao J."/>
            <person name="Feng Y."/>
            <person name="Chen Y."/>
            <person name="Sun X."/>
            <person name="Zhang Y."/>
            <person name="Marsh G.A."/>
            <person name="Crameri G."/>
            <person name="Broder C.C."/>
            <person name="Frey K.G."/>
            <person name="Wang L.F."/>
            <person name="Wang J."/>
        </authorList>
    </citation>
    <scope>NUCLEOTIDE SEQUENCE [LARGE SCALE GENOMIC DNA]</scope>
</reference>
<gene>
    <name evidence="2" type="ORF">PAL_GLEAN10022848</name>
</gene>
<feature type="region of interest" description="Disordered" evidence="1">
    <location>
        <begin position="1"/>
        <end position="30"/>
    </location>
</feature>
<proteinExistence type="predicted"/>
<name>L5K4S8_PTEAL</name>
<evidence type="ECO:0000313" key="2">
    <source>
        <dbReference type="EMBL" id="ELK06545.1"/>
    </source>
</evidence>
<evidence type="ECO:0000256" key="1">
    <source>
        <dbReference type="SAM" id="MobiDB-lite"/>
    </source>
</evidence>
<feature type="compositionally biased region" description="Polar residues" evidence="1">
    <location>
        <begin position="1"/>
        <end position="12"/>
    </location>
</feature>
<dbReference type="AlphaFoldDB" id="L5K4S8"/>
<sequence length="129" mass="13931">MQQSSRTKSRTPGGSRATKGPSSIEPEKSFHLSVIPTETLGNNVRKERGTSTFLEHHCAGDVGPDWQCLSFPVPPGDTQGTSGFTCPKKTPQGCAGTQEPRRQNPQNENDGEGASLRGVKHNIHKRGRP</sequence>
<evidence type="ECO:0000313" key="3">
    <source>
        <dbReference type="Proteomes" id="UP000010552"/>
    </source>
</evidence>
<dbReference type="Proteomes" id="UP000010552">
    <property type="component" value="Unassembled WGS sequence"/>
</dbReference>